<evidence type="ECO:0000313" key="3">
    <source>
        <dbReference type="EMBL" id="GAD50779.1"/>
    </source>
</evidence>
<reference evidence="3 4" key="1">
    <citation type="submission" date="2013-09" db="EMBL/GenBank/DDBJ databases">
        <title>Whole genome shotgun sequence of Novosphingobium tardaugens NBRC 16725.</title>
        <authorList>
            <person name="Isaki S."/>
            <person name="Hosoyama A."/>
            <person name="Tsuchikane K."/>
            <person name="Katsumata H."/>
            <person name="Ando Y."/>
            <person name="Yamazaki S."/>
            <person name="Fujita N."/>
        </authorList>
    </citation>
    <scope>NUCLEOTIDE SEQUENCE [LARGE SCALE GENOMIC DNA]</scope>
    <source>
        <strain evidence="3 4">NBRC 16725</strain>
    </source>
</reference>
<dbReference type="InterPro" id="IPR001172">
    <property type="entry name" value="FliN_T3SS_HrcQb"/>
</dbReference>
<dbReference type="PANTHER" id="PTHR30034">
    <property type="entry name" value="FLAGELLAR MOTOR SWITCH PROTEIN FLIM"/>
    <property type="match status" value="1"/>
</dbReference>
<evidence type="ECO:0000259" key="2">
    <source>
        <dbReference type="Pfam" id="PF01052"/>
    </source>
</evidence>
<keyword evidence="3" id="KW-0969">Cilium</keyword>
<proteinExistence type="inferred from homology"/>
<dbReference type="GO" id="GO:0050918">
    <property type="term" value="P:positive chemotaxis"/>
    <property type="evidence" value="ECO:0007669"/>
    <property type="project" value="TreeGrafter"/>
</dbReference>
<evidence type="ECO:0000256" key="1">
    <source>
        <dbReference type="ARBA" id="ARBA00009226"/>
    </source>
</evidence>
<dbReference type="eggNOG" id="COG1886">
    <property type="taxonomic scope" value="Bacteria"/>
</dbReference>
<dbReference type="PANTHER" id="PTHR30034:SF6">
    <property type="entry name" value="YOP PROTEINS TRANSLOCATION PROTEIN Q"/>
    <property type="match status" value="1"/>
</dbReference>
<dbReference type="EMBL" id="BASZ01000012">
    <property type="protein sequence ID" value="GAD50779.1"/>
    <property type="molecule type" value="Genomic_DNA"/>
</dbReference>
<dbReference type="GO" id="GO:0071978">
    <property type="term" value="P:bacterial-type flagellum-dependent swarming motility"/>
    <property type="evidence" value="ECO:0007669"/>
    <property type="project" value="TreeGrafter"/>
</dbReference>
<dbReference type="AlphaFoldDB" id="U2ZZG2"/>
<name>U2ZZG2_9SPHN</name>
<comment type="similarity">
    <text evidence="1">Belongs to the FliN/MopA/SpaO family.</text>
</comment>
<keyword evidence="4" id="KW-1185">Reference proteome</keyword>
<evidence type="ECO:0000313" key="4">
    <source>
        <dbReference type="Proteomes" id="UP000016568"/>
    </source>
</evidence>
<dbReference type="InterPro" id="IPR036429">
    <property type="entry name" value="SpoA-like_sf"/>
</dbReference>
<protein>
    <submittedName>
        <fullName evidence="3">Flagellar motor switch protein FliN</fullName>
    </submittedName>
</protein>
<dbReference type="GO" id="GO:0003774">
    <property type="term" value="F:cytoskeletal motor activity"/>
    <property type="evidence" value="ECO:0007669"/>
    <property type="project" value="InterPro"/>
</dbReference>
<dbReference type="Gene3D" id="2.30.330.10">
    <property type="entry name" value="SpoA-like"/>
    <property type="match status" value="1"/>
</dbReference>
<keyword evidence="3" id="KW-0966">Cell projection</keyword>
<accession>U2ZZG2</accession>
<dbReference type="RefSeq" id="WP_021691597.1">
    <property type="nucleotide sequence ID" value="NZ_BASZ01000012.1"/>
</dbReference>
<dbReference type="SUPFAM" id="SSF101801">
    <property type="entry name" value="Surface presentation of antigens (SPOA)"/>
    <property type="match status" value="1"/>
</dbReference>
<feature type="domain" description="Flagellar motor switch protein FliN-like C-terminal" evidence="2">
    <location>
        <begin position="18"/>
        <end position="87"/>
    </location>
</feature>
<keyword evidence="3" id="KW-0282">Flagellum</keyword>
<dbReference type="Proteomes" id="UP000016568">
    <property type="component" value="Unassembled WGS sequence"/>
</dbReference>
<comment type="caution">
    <text evidence="3">The sequence shown here is derived from an EMBL/GenBank/DDBJ whole genome shotgun (WGS) entry which is preliminary data.</text>
</comment>
<dbReference type="Pfam" id="PF01052">
    <property type="entry name" value="FliMN_C"/>
    <property type="match status" value="1"/>
</dbReference>
<dbReference type="InterPro" id="IPR001543">
    <property type="entry name" value="FliN-like_C"/>
</dbReference>
<dbReference type="GO" id="GO:0009425">
    <property type="term" value="C:bacterial-type flagellum basal body"/>
    <property type="evidence" value="ECO:0007669"/>
    <property type="project" value="InterPro"/>
</dbReference>
<gene>
    <name evidence="3" type="primary">fliN</name>
    <name evidence="3" type="ORF">NT2_12_00430</name>
</gene>
<sequence length="89" mass="9612">MVEETAPQTGDETAPARLIDHVEVEVEVMLGEARLTVADLNRLAMGDILPIERSLADSADIRVNGRVIARGEIVTVADRFAVRVTEIGS</sequence>
<organism evidence="3 4">
    <name type="scientific">Caenibius tardaugens NBRC 16725</name>
    <dbReference type="NCBI Taxonomy" id="1219035"/>
    <lineage>
        <taxon>Bacteria</taxon>
        <taxon>Pseudomonadati</taxon>
        <taxon>Pseudomonadota</taxon>
        <taxon>Alphaproteobacteria</taxon>
        <taxon>Sphingomonadales</taxon>
        <taxon>Erythrobacteraceae</taxon>
        <taxon>Caenibius</taxon>
    </lineage>
</organism>
<dbReference type="PRINTS" id="PR00956">
    <property type="entry name" value="FLGMOTORFLIN"/>
</dbReference>